<sequence>MQPSIHQANIISRLLFGRAFRDQWVLPAGPGRLFSLLLRSSEFPARMPRESGPPDRPVFLVSLPRAGSSMLQDLLCSHRDAGYFTQMMHAFWPRFCGAEILRRRLGLDIRGERFIGDSVKISGGTPADPVQVWADWLELDPWSTEYCERHAEDFSEEDRARMYLDIRRCLWCFGPGKKRFFSKNPALLPHIDLLPRLFPGARIVYLVRDPRPAANSLIKLYRRCEEQRRGMSRRRRRRFPDRPFIPYPRLPRLTEYLREYGPEDIRTTAGLWRDAAFYVDERLRAVPEVMTLRYEDFLADPGEQVARLLDFCELPAAGASNPAFRSRLEEVGCIHHSNRGYGRFEEIEAICGEAMERLGYRK</sequence>
<dbReference type="RefSeq" id="WP_052882378.1">
    <property type="nucleotide sequence ID" value="NZ_CP010904.1"/>
</dbReference>
<evidence type="ECO:0000313" key="1">
    <source>
        <dbReference type="EMBL" id="AKJ65112.1"/>
    </source>
</evidence>
<dbReference type="GO" id="GO:0001517">
    <property type="term" value="F:N-acetylglucosamine 6-O-sulfotransferase activity"/>
    <property type="evidence" value="ECO:0007669"/>
    <property type="project" value="TreeGrafter"/>
</dbReference>
<accession>A0A0G3EI46</accession>
<dbReference type="PANTHER" id="PTHR10704:SF44">
    <property type="entry name" value="LD35051P-RELATED"/>
    <property type="match status" value="1"/>
</dbReference>
<dbReference type="GO" id="GO:0006790">
    <property type="term" value="P:sulfur compound metabolic process"/>
    <property type="evidence" value="ECO:0007669"/>
    <property type="project" value="TreeGrafter"/>
</dbReference>
<dbReference type="Proteomes" id="UP000035268">
    <property type="component" value="Chromosome"/>
</dbReference>
<dbReference type="InterPro" id="IPR027417">
    <property type="entry name" value="P-loop_NTPase"/>
</dbReference>
<dbReference type="OrthoDB" id="536969at2"/>
<dbReference type="EMBL" id="CP010904">
    <property type="protein sequence ID" value="AKJ65112.1"/>
    <property type="molecule type" value="Genomic_DNA"/>
</dbReference>
<keyword evidence="2" id="KW-1185">Reference proteome</keyword>
<reference evidence="1 2" key="2">
    <citation type="journal article" date="2016" name="ISME J.">
        <title>Characterization of the first cultured representative of Verrucomicrobia subdivision 5 indicates the proposal of a novel phylum.</title>
        <authorList>
            <person name="Spring S."/>
            <person name="Bunk B."/>
            <person name="Sproer C."/>
            <person name="Schumann P."/>
            <person name="Rohde M."/>
            <person name="Tindall B.J."/>
            <person name="Klenk H.P."/>
        </authorList>
    </citation>
    <scope>NUCLEOTIDE SEQUENCE [LARGE SCALE GENOMIC DNA]</scope>
    <source>
        <strain evidence="1 2">L21-Fru-AB</strain>
    </source>
</reference>
<evidence type="ECO:0000313" key="2">
    <source>
        <dbReference type="Proteomes" id="UP000035268"/>
    </source>
</evidence>
<dbReference type="SUPFAM" id="SSF52540">
    <property type="entry name" value="P-loop containing nucleoside triphosphate hydrolases"/>
    <property type="match status" value="1"/>
</dbReference>
<reference evidence="2" key="1">
    <citation type="submission" date="2015-02" db="EMBL/GenBank/DDBJ databases">
        <title>Description and complete genome sequence of the first cultured representative of the subdivision 5 of the Verrucomicrobia phylum.</title>
        <authorList>
            <person name="Spring S."/>
            <person name="Bunk B."/>
            <person name="Sproer C."/>
            <person name="Klenk H.-P."/>
        </authorList>
    </citation>
    <scope>NUCLEOTIDE SEQUENCE [LARGE SCALE GENOMIC DNA]</scope>
    <source>
        <strain evidence="2">L21-Fru-AB</strain>
    </source>
</reference>
<dbReference type="InterPro" id="IPR051135">
    <property type="entry name" value="Gal/GlcNAc/GalNAc_ST"/>
</dbReference>
<keyword evidence="1" id="KW-0808">Transferase</keyword>
<dbReference type="Gene3D" id="3.40.50.300">
    <property type="entry name" value="P-loop containing nucleotide triphosphate hydrolases"/>
    <property type="match status" value="1"/>
</dbReference>
<dbReference type="GO" id="GO:0006044">
    <property type="term" value="P:N-acetylglucosamine metabolic process"/>
    <property type="evidence" value="ECO:0007669"/>
    <property type="project" value="TreeGrafter"/>
</dbReference>
<protein>
    <submittedName>
        <fullName evidence="1">Sulfotransferase domain protein</fullName>
    </submittedName>
</protein>
<name>A0A0G3EI46_9BACT</name>
<gene>
    <name evidence="1" type="ORF">L21SP4_01876</name>
</gene>
<dbReference type="KEGG" id="vbl:L21SP4_01876"/>
<organism evidence="1 2">
    <name type="scientific">Kiritimatiella glycovorans</name>
    <dbReference type="NCBI Taxonomy" id="1307763"/>
    <lineage>
        <taxon>Bacteria</taxon>
        <taxon>Pseudomonadati</taxon>
        <taxon>Kiritimatiellota</taxon>
        <taxon>Kiritimatiellia</taxon>
        <taxon>Kiritimatiellales</taxon>
        <taxon>Kiritimatiellaceae</taxon>
        <taxon>Kiritimatiella</taxon>
    </lineage>
</organism>
<proteinExistence type="predicted"/>
<dbReference type="STRING" id="1307763.L21SP4_01876"/>
<dbReference type="PANTHER" id="PTHR10704">
    <property type="entry name" value="CARBOHYDRATE SULFOTRANSFERASE"/>
    <property type="match status" value="1"/>
</dbReference>
<dbReference type="Pfam" id="PF13469">
    <property type="entry name" value="Sulfotransfer_3"/>
    <property type="match status" value="1"/>
</dbReference>
<dbReference type="AlphaFoldDB" id="A0A0G3EI46"/>